<dbReference type="STRING" id="140314.SAMN04488076_11559"/>
<organism evidence="1 2">
    <name type="scientific">Trichococcus palustris</name>
    <dbReference type="NCBI Taxonomy" id="140314"/>
    <lineage>
        <taxon>Bacteria</taxon>
        <taxon>Bacillati</taxon>
        <taxon>Bacillota</taxon>
        <taxon>Bacilli</taxon>
        <taxon>Lactobacillales</taxon>
        <taxon>Carnobacteriaceae</taxon>
        <taxon>Trichococcus</taxon>
    </lineage>
</organism>
<name>A0A143YLJ8_9LACT</name>
<evidence type="ECO:0000313" key="2">
    <source>
        <dbReference type="Proteomes" id="UP000242754"/>
    </source>
</evidence>
<dbReference type="AlphaFoldDB" id="A0A143YLJ8"/>
<reference evidence="1 2" key="1">
    <citation type="submission" date="2016-02" db="EMBL/GenBank/DDBJ databases">
        <authorList>
            <person name="Wen L."/>
            <person name="He K."/>
            <person name="Yang H."/>
        </authorList>
    </citation>
    <scope>NUCLEOTIDE SEQUENCE [LARGE SCALE GENOMIC DNA]</scope>
    <source>
        <strain evidence="1">Trichococcus palustris</strain>
    </source>
</reference>
<evidence type="ECO:0000313" key="1">
    <source>
        <dbReference type="EMBL" id="CZQ91861.1"/>
    </source>
</evidence>
<gene>
    <name evidence="1" type="ORF">Tpal_1475</name>
</gene>
<dbReference type="RefSeq" id="WP_087032969.1">
    <property type="nucleotide sequence ID" value="NZ_FJNE01000003.1"/>
</dbReference>
<protein>
    <recommendedName>
        <fullName evidence="3">YtxH domain-containing protein</fullName>
    </recommendedName>
</protein>
<accession>A0A143YLJ8</accession>
<dbReference type="InterPro" id="IPR024623">
    <property type="entry name" value="YtxH"/>
</dbReference>
<evidence type="ECO:0008006" key="3">
    <source>
        <dbReference type="Google" id="ProtNLM"/>
    </source>
</evidence>
<dbReference type="Pfam" id="PF12732">
    <property type="entry name" value="YtxH"/>
    <property type="match status" value="1"/>
</dbReference>
<proteinExistence type="predicted"/>
<dbReference type="OrthoDB" id="2139646at2"/>
<keyword evidence="2" id="KW-1185">Reference proteome</keyword>
<dbReference type="Proteomes" id="UP000242754">
    <property type="component" value="Unassembled WGS sequence"/>
</dbReference>
<sequence length="127" mass="13904">MRSFTEGLLFGAVVGGLVALLNTPNNGKENREKIKEYLDDTTLAVADLNESLNGLRESVNTLTNQGLAVATQFTDDVTKSVENFTLSTQPRINRINESLNTLTEDMDIVITNLESKLPETEAEAAMK</sequence>
<dbReference type="EMBL" id="FJNE01000003">
    <property type="protein sequence ID" value="CZQ91861.1"/>
    <property type="molecule type" value="Genomic_DNA"/>
</dbReference>